<reference evidence="3 4" key="1">
    <citation type="submission" date="2016-06" db="EMBL/GenBank/DDBJ databases">
        <title>Evolution of pathogenesis and genome organization in the Tremellales.</title>
        <authorList>
            <person name="Cuomo C."/>
            <person name="Litvintseva A."/>
            <person name="Heitman J."/>
            <person name="Chen Y."/>
            <person name="Sun S."/>
            <person name="Springer D."/>
            <person name="Dromer F."/>
            <person name="Young S."/>
            <person name="Zeng Q."/>
            <person name="Chapman S."/>
            <person name="Gujja S."/>
            <person name="Saif S."/>
            <person name="Birren B."/>
        </authorList>
    </citation>
    <scope>NUCLEOTIDE SEQUENCE [LARGE SCALE GENOMIC DNA]</scope>
    <source>
        <strain evidence="3 4">CBS 6039</strain>
    </source>
</reference>
<evidence type="ECO:0000256" key="1">
    <source>
        <dbReference type="SAM" id="MobiDB-lite"/>
    </source>
</evidence>
<dbReference type="InterPro" id="IPR055429">
    <property type="entry name" value="TRAPPC13_M"/>
</dbReference>
<dbReference type="GO" id="GO:1990072">
    <property type="term" value="C:TRAPPIII protein complex"/>
    <property type="evidence" value="ECO:0007669"/>
    <property type="project" value="TreeGrafter"/>
</dbReference>
<dbReference type="GO" id="GO:0003700">
    <property type="term" value="F:DNA-binding transcription factor activity"/>
    <property type="evidence" value="ECO:0007669"/>
    <property type="project" value="InterPro"/>
</dbReference>
<feature type="region of interest" description="Disordered" evidence="1">
    <location>
        <begin position="437"/>
        <end position="475"/>
    </location>
</feature>
<dbReference type="Gene3D" id="1.20.5.170">
    <property type="match status" value="1"/>
</dbReference>
<feature type="region of interest" description="Disordered" evidence="1">
    <location>
        <begin position="491"/>
        <end position="561"/>
    </location>
</feature>
<dbReference type="SUPFAM" id="SSF57959">
    <property type="entry name" value="Leucine zipper domain"/>
    <property type="match status" value="1"/>
</dbReference>
<name>A0A1E3HUF8_9TREE</name>
<keyword evidence="4" id="KW-1185">Reference proteome</keyword>
<protein>
    <recommendedName>
        <fullName evidence="2">BZIP domain-containing protein</fullName>
    </recommendedName>
</protein>
<dbReference type="OrthoDB" id="2576231at2759"/>
<evidence type="ECO:0000313" key="3">
    <source>
        <dbReference type="EMBL" id="ODN79974.1"/>
    </source>
</evidence>
<dbReference type="InterPro" id="IPR046347">
    <property type="entry name" value="bZIP_sf"/>
</dbReference>
<gene>
    <name evidence="3" type="ORF">L202_03845</name>
</gene>
<dbReference type="Proteomes" id="UP000094065">
    <property type="component" value="Unassembled WGS sequence"/>
</dbReference>
<feature type="region of interest" description="Disordered" evidence="1">
    <location>
        <begin position="18"/>
        <end position="39"/>
    </location>
</feature>
<proteinExistence type="predicted"/>
<feature type="region of interest" description="Disordered" evidence="1">
    <location>
        <begin position="604"/>
        <end position="643"/>
    </location>
</feature>
<dbReference type="RefSeq" id="XP_018994821.1">
    <property type="nucleotide sequence ID" value="XM_019137795.1"/>
</dbReference>
<dbReference type="InterPro" id="IPR010378">
    <property type="entry name" value="TRAPPC13"/>
</dbReference>
<dbReference type="AlphaFoldDB" id="A0A1E3HUF8"/>
<feature type="compositionally biased region" description="Gly residues" evidence="1">
    <location>
        <begin position="534"/>
        <end position="550"/>
    </location>
</feature>
<feature type="compositionally biased region" description="Polar residues" evidence="1">
    <location>
        <begin position="457"/>
        <end position="470"/>
    </location>
</feature>
<dbReference type="PANTHER" id="PTHR13134:SF3">
    <property type="entry name" value="TRAFFICKING PROTEIN PARTICLE COMPLEX SUBUNIT 13"/>
    <property type="match status" value="1"/>
</dbReference>
<feature type="compositionally biased region" description="Pro residues" evidence="1">
    <location>
        <begin position="610"/>
        <end position="620"/>
    </location>
</feature>
<accession>A0A1E3HUF8</accession>
<evidence type="ECO:0000313" key="4">
    <source>
        <dbReference type="Proteomes" id="UP000094065"/>
    </source>
</evidence>
<feature type="domain" description="BZIP" evidence="2">
    <location>
        <begin position="628"/>
        <end position="642"/>
    </location>
</feature>
<dbReference type="PROSITE" id="PS00036">
    <property type="entry name" value="BZIP_BASIC"/>
    <property type="match status" value="1"/>
</dbReference>
<dbReference type="EMBL" id="AWGJ01000005">
    <property type="protein sequence ID" value="ODN79974.1"/>
    <property type="molecule type" value="Genomic_DNA"/>
</dbReference>
<dbReference type="Pfam" id="PF23647">
    <property type="entry name" value="TRAPPC13_M"/>
    <property type="match status" value="1"/>
</dbReference>
<feature type="compositionally biased region" description="Low complexity" evidence="1">
    <location>
        <begin position="18"/>
        <end position="30"/>
    </location>
</feature>
<evidence type="ECO:0000259" key="2">
    <source>
        <dbReference type="PROSITE" id="PS00036"/>
    </source>
</evidence>
<dbReference type="STRING" id="1295533.A0A1E3HUF8"/>
<dbReference type="InterPro" id="IPR004827">
    <property type="entry name" value="bZIP"/>
</dbReference>
<dbReference type="GeneID" id="30155154"/>
<comment type="caution">
    <text evidence="3">The sequence shown here is derived from an EMBL/GenBank/DDBJ whole genome shotgun (WGS) entry which is preliminary data.</text>
</comment>
<feature type="region of interest" description="Disordered" evidence="1">
    <location>
        <begin position="315"/>
        <end position="373"/>
    </location>
</feature>
<dbReference type="PANTHER" id="PTHR13134">
    <property type="entry name" value="TRAFFICKING PROTEIN PARTICLE COMPLEX SUBUNIT 13"/>
    <property type="match status" value="1"/>
</dbReference>
<organism evidence="3 4">
    <name type="scientific">Cryptococcus amylolentus CBS 6039</name>
    <dbReference type="NCBI Taxonomy" id="1295533"/>
    <lineage>
        <taxon>Eukaryota</taxon>
        <taxon>Fungi</taxon>
        <taxon>Dikarya</taxon>
        <taxon>Basidiomycota</taxon>
        <taxon>Agaricomycotina</taxon>
        <taxon>Tremellomycetes</taxon>
        <taxon>Tremellales</taxon>
        <taxon>Cryptococcaceae</taxon>
        <taxon>Cryptococcus</taxon>
    </lineage>
</organism>
<sequence length="756" mass="81299">MDSAPLTLRILQLTPLTLIPTSQPPTESSIPPIPLPPPPPPDDFAFSPTPNYPPPLGTIHIGSMLACRVALENSHRQRYPVLGVKMMLELQTPTTRTRLGEVIHGKPSMADSALEEERNRVEPVKPGEEEIPELAFGERVELSAESEVKDLGLGVVIAITPLSIKTRIQSPTHPNTLLSPSLRHQTFLEVLMQNTSPTESLLLSTVALQPVEGLVVDKVSGDALGLEGEELQVGDVRQYLFVLSPISPPQKTEKGQEVSKFPPTHAPGEILPLGRLAISWISGPYHTPGNLLTSMLNRRAPALASLPAAPALTAGVRDSLKPPGKGPAPGPATPGKLPVHQPSPIPASPSPLRRDPSSSSEHPLPVIPSSADANGEETKWTYDLVMLSNRRGLKKETTCPLKFRLSIRSAEAINASLISGKKPALPRLAVQYLTPLLPPTPPHPHPHPHNSTPSLNRLASNALSGFHSPNLQPLPAPVDQAQVAAQMDYGDRGEMGGKRRKLPHQRAGWAEMEQQSGKKRRISRKSTEGSPGPHSGGGGSPSGHTPGSGGLHVDSPSHGAAAQDITSLTELSQMAINGQAAAGVDVGHVHGQEEPQIDPTLASAQEKEPVGPPPPPPEPPVDTGKLSRAEQNKRAQQAFRRRREEHMKKLEAESAQLQVVLRQCQEKDAVIKDLVMSQQTDKIRIAALETFIRQNATTHGTTPPFTGTGELNISEDLSFPHQSETGVSQDQLENAFQMLERQSRQVVKQLNRGQGL</sequence>